<dbReference type="PANTHER" id="PTHR35457">
    <property type="entry name" value="HEME A SYNTHASE"/>
    <property type="match status" value="1"/>
</dbReference>
<evidence type="ECO:0000256" key="1">
    <source>
        <dbReference type="ARBA" id="ARBA00004141"/>
    </source>
</evidence>
<dbReference type="PANTHER" id="PTHR35457:SF1">
    <property type="entry name" value="HEME A SYNTHASE"/>
    <property type="match status" value="1"/>
</dbReference>
<evidence type="ECO:0000256" key="3">
    <source>
        <dbReference type="ARBA" id="ARBA00022692"/>
    </source>
</evidence>
<evidence type="ECO:0000256" key="2">
    <source>
        <dbReference type="ARBA" id="ARBA00022475"/>
    </source>
</evidence>
<dbReference type="GO" id="GO:0016020">
    <property type="term" value="C:membrane"/>
    <property type="evidence" value="ECO:0007669"/>
    <property type="project" value="UniProtKB-SubCell"/>
</dbReference>
<dbReference type="eggNOG" id="COG1612">
    <property type="taxonomic scope" value="Bacteria"/>
</dbReference>
<keyword evidence="3 12" id="KW-0812">Transmembrane</keyword>
<dbReference type="GO" id="GO:0016491">
    <property type="term" value="F:oxidoreductase activity"/>
    <property type="evidence" value="ECO:0007669"/>
    <property type="project" value="UniProtKB-KW"/>
</dbReference>
<sequence length="407" mass="43589">MNTDTQPLYDLAPLVPLMLLGLVIALGPLAWVWARHRRRSPLRRLQALTLLTLFLTFDLVLFGAFTRLTDSGLGCPDWPGCYGSASPVGAHAEIATAQAALPTGPVTHGKAWVEMLHRYLALGVGVLISVLTLSAWVQHGRARHGAAQPPPISPWWPTATLLWVCLQGAFGALTVTMKLFPAIVTLHLAGGLVLLALLCVQAVRHAQAHGPLRPQDPPAQGAQGRLPVELAPALRRGLAATGLLLAMQLLAGGWVSTNYAVLACTTFPTCQGSWWPAMDFAQGFAIWRPLGLRQDGSHIDFAGLTAIHYTHRLLAYATLPALGLLAWRLHHHRRLPAQARWLAILGLLQLATGLSSVVLGWPLLAAVMHTGGAAALVLVWTWAWVASRAQPSPPALCPPANAPRMSA</sequence>
<evidence type="ECO:0000256" key="7">
    <source>
        <dbReference type="ARBA" id="ARBA00023004"/>
    </source>
</evidence>
<keyword evidence="4" id="KW-0479">Metal-binding</keyword>
<proteinExistence type="predicted"/>
<organism evidence="13 14">
    <name type="scientific">Verminephrobacter eiseniae (strain EF01-2)</name>
    <dbReference type="NCBI Taxonomy" id="391735"/>
    <lineage>
        <taxon>Bacteria</taxon>
        <taxon>Pseudomonadati</taxon>
        <taxon>Pseudomonadota</taxon>
        <taxon>Betaproteobacteria</taxon>
        <taxon>Burkholderiales</taxon>
        <taxon>Comamonadaceae</taxon>
        <taxon>Verminephrobacter</taxon>
    </lineage>
</organism>
<dbReference type="Proteomes" id="UP000000374">
    <property type="component" value="Chromosome"/>
</dbReference>
<evidence type="ECO:0000256" key="10">
    <source>
        <dbReference type="ARBA" id="ARBA00023157"/>
    </source>
</evidence>
<evidence type="ECO:0000256" key="6">
    <source>
        <dbReference type="ARBA" id="ARBA00023002"/>
    </source>
</evidence>
<feature type="transmembrane region" description="Helical" evidence="12">
    <location>
        <begin position="12"/>
        <end position="33"/>
    </location>
</feature>
<keyword evidence="5 12" id="KW-1133">Transmembrane helix</keyword>
<dbReference type="KEGG" id="vei:Veis_1387"/>
<dbReference type="HOGENOM" id="CLU_041525_0_0_4"/>
<comment type="pathway">
    <text evidence="11">Porphyrin-containing compound metabolism.</text>
</comment>
<evidence type="ECO:0000256" key="5">
    <source>
        <dbReference type="ARBA" id="ARBA00022989"/>
    </source>
</evidence>
<dbReference type="STRING" id="391735.Veis_1387"/>
<dbReference type="GO" id="GO:0046872">
    <property type="term" value="F:metal ion binding"/>
    <property type="evidence" value="ECO:0007669"/>
    <property type="project" value="UniProtKB-KW"/>
</dbReference>
<feature type="transmembrane region" description="Helical" evidence="12">
    <location>
        <begin position="367"/>
        <end position="385"/>
    </location>
</feature>
<keyword evidence="6" id="KW-0560">Oxidoreductase</keyword>
<evidence type="ECO:0000313" key="13">
    <source>
        <dbReference type="EMBL" id="ABM57151.1"/>
    </source>
</evidence>
<dbReference type="EMBL" id="CP000542">
    <property type="protein sequence ID" value="ABM57151.1"/>
    <property type="molecule type" value="Genomic_DNA"/>
</dbReference>
<keyword evidence="10" id="KW-1015">Disulfide bond</keyword>
<dbReference type="GO" id="GO:0006784">
    <property type="term" value="P:heme A biosynthetic process"/>
    <property type="evidence" value="ECO:0007669"/>
    <property type="project" value="InterPro"/>
</dbReference>
<evidence type="ECO:0000313" key="14">
    <source>
        <dbReference type="Proteomes" id="UP000000374"/>
    </source>
</evidence>
<protein>
    <submittedName>
        <fullName evidence="13">Cytochrome oxidase assembly</fullName>
    </submittedName>
</protein>
<evidence type="ECO:0000256" key="4">
    <source>
        <dbReference type="ARBA" id="ARBA00022723"/>
    </source>
</evidence>
<feature type="transmembrane region" description="Helical" evidence="12">
    <location>
        <begin position="183"/>
        <end position="203"/>
    </location>
</feature>
<name>A1WHP4_VEREI</name>
<comment type="subcellular location">
    <subcellularLocation>
        <location evidence="1">Membrane</location>
        <topology evidence="1">Multi-pass membrane protein</topology>
    </subcellularLocation>
</comment>
<evidence type="ECO:0000256" key="11">
    <source>
        <dbReference type="ARBA" id="ARBA00023444"/>
    </source>
</evidence>
<evidence type="ECO:0000256" key="8">
    <source>
        <dbReference type="ARBA" id="ARBA00023133"/>
    </source>
</evidence>
<dbReference type="Pfam" id="PF02628">
    <property type="entry name" value="COX15-CtaA"/>
    <property type="match status" value="1"/>
</dbReference>
<evidence type="ECO:0000256" key="9">
    <source>
        <dbReference type="ARBA" id="ARBA00023136"/>
    </source>
</evidence>
<evidence type="ECO:0000256" key="12">
    <source>
        <dbReference type="SAM" id="Phobius"/>
    </source>
</evidence>
<keyword evidence="14" id="KW-1185">Reference proteome</keyword>
<accession>A1WHP4</accession>
<feature type="transmembrane region" description="Helical" evidence="12">
    <location>
        <begin position="119"/>
        <end position="137"/>
    </location>
</feature>
<feature type="transmembrane region" description="Helical" evidence="12">
    <location>
        <begin position="341"/>
        <end position="361"/>
    </location>
</feature>
<keyword evidence="2" id="KW-1003">Cell membrane</keyword>
<keyword evidence="7" id="KW-0408">Iron</keyword>
<gene>
    <name evidence="13" type="ordered locus">Veis_1387</name>
</gene>
<dbReference type="InterPro" id="IPR050450">
    <property type="entry name" value="COX15/CtaA_HemeA_synthase"/>
</dbReference>
<keyword evidence="9 12" id="KW-0472">Membrane</keyword>
<dbReference type="AlphaFoldDB" id="A1WHP4"/>
<keyword evidence="8" id="KW-0350">Heme biosynthesis</keyword>
<feature type="transmembrane region" description="Helical" evidence="12">
    <location>
        <begin position="237"/>
        <end position="255"/>
    </location>
</feature>
<reference evidence="14" key="1">
    <citation type="submission" date="2006-12" db="EMBL/GenBank/DDBJ databases">
        <title>Complete sequence of chromosome 1 of Verminephrobacter eiseniae EF01-2.</title>
        <authorList>
            <person name="Copeland A."/>
            <person name="Lucas S."/>
            <person name="Lapidus A."/>
            <person name="Barry K."/>
            <person name="Detter J.C."/>
            <person name="Glavina del Rio T."/>
            <person name="Dalin E."/>
            <person name="Tice H."/>
            <person name="Pitluck S."/>
            <person name="Chertkov O."/>
            <person name="Brettin T."/>
            <person name="Bruce D."/>
            <person name="Han C."/>
            <person name="Tapia R."/>
            <person name="Gilna P."/>
            <person name="Schmutz J."/>
            <person name="Larimer F."/>
            <person name="Land M."/>
            <person name="Hauser L."/>
            <person name="Kyrpides N."/>
            <person name="Kim E."/>
            <person name="Stahl D."/>
            <person name="Richardson P."/>
        </authorList>
    </citation>
    <scope>NUCLEOTIDE SEQUENCE [LARGE SCALE GENOMIC DNA]</scope>
    <source>
        <strain evidence="14">EF01-2</strain>
    </source>
</reference>
<feature type="transmembrane region" description="Helical" evidence="12">
    <location>
        <begin position="45"/>
        <end position="65"/>
    </location>
</feature>
<dbReference type="InterPro" id="IPR003780">
    <property type="entry name" value="COX15/CtaA_fam"/>
</dbReference>